<organism evidence="1 2">
    <name type="scientific">Haemaphysalis longicornis</name>
    <name type="common">Bush tick</name>
    <dbReference type="NCBI Taxonomy" id="44386"/>
    <lineage>
        <taxon>Eukaryota</taxon>
        <taxon>Metazoa</taxon>
        <taxon>Ecdysozoa</taxon>
        <taxon>Arthropoda</taxon>
        <taxon>Chelicerata</taxon>
        <taxon>Arachnida</taxon>
        <taxon>Acari</taxon>
        <taxon>Parasitiformes</taxon>
        <taxon>Ixodida</taxon>
        <taxon>Ixodoidea</taxon>
        <taxon>Ixodidae</taxon>
        <taxon>Haemaphysalinae</taxon>
        <taxon>Haemaphysalis</taxon>
    </lineage>
</organism>
<proteinExistence type="predicted"/>
<dbReference type="Proteomes" id="UP000821853">
    <property type="component" value="Unassembled WGS sequence"/>
</dbReference>
<comment type="caution">
    <text evidence="1">The sequence shown here is derived from an EMBL/GenBank/DDBJ whole genome shotgun (WGS) entry which is preliminary data.</text>
</comment>
<dbReference type="VEuPathDB" id="VectorBase:HLOH_055949"/>
<keyword evidence="2" id="KW-1185">Reference proteome</keyword>
<reference evidence="1 2" key="1">
    <citation type="journal article" date="2020" name="Cell">
        <title>Large-Scale Comparative Analyses of Tick Genomes Elucidate Their Genetic Diversity and Vector Capacities.</title>
        <authorList>
            <consortium name="Tick Genome and Microbiome Consortium (TIGMIC)"/>
            <person name="Jia N."/>
            <person name="Wang J."/>
            <person name="Shi W."/>
            <person name="Du L."/>
            <person name="Sun Y."/>
            <person name="Zhan W."/>
            <person name="Jiang J.F."/>
            <person name="Wang Q."/>
            <person name="Zhang B."/>
            <person name="Ji P."/>
            <person name="Bell-Sakyi L."/>
            <person name="Cui X.M."/>
            <person name="Yuan T.T."/>
            <person name="Jiang B.G."/>
            <person name="Yang W.F."/>
            <person name="Lam T.T."/>
            <person name="Chang Q.C."/>
            <person name="Ding S.J."/>
            <person name="Wang X.J."/>
            <person name="Zhu J.G."/>
            <person name="Ruan X.D."/>
            <person name="Zhao L."/>
            <person name="Wei J.T."/>
            <person name="Ye R.Z."/>
            <person name="Que T.C."/>
            <person name="Du C.H."/>
            <person name="Zhou Y.H."/>
            <person name="Cheng J.X."/>
            <person name="Dai P.F."/>
            <person name="Guo W.B."/>
            <person name="Han X.H."/>
            <person name="Huang E.J."/>
            <person name="Li L.F."/>
            <person name="Wei W."/>
            <person name="Gao Y.C."/>
            <person name="Liu J.Z."/>
            <person name="Shao H.Z."/>
            <person name="Wang X."/>
            <person name="Wang C.C."/>
            <person name="Yang T.C."/>
            <person name="Huo Q.B."/>
            <person name="Li W."/>
            <person name="Chen H.Y."/>
            <person name="Chen S.E."/>
            <person name="Zhou L.G."/>
            <person name="Ni X.B."/>
            <person name="Tian J.H."/>
            <person name="Sheng Y."/>
            <person name="Liu T."/>
            <person name="Pan Y.S."/>
            <person name="Xia L.Y."/>
            <person name="Li J."/>
            <person name="Zhao F."/>
            <person name="Cao W.C."/>
        </authorList>
    </citation>
    <scope>NUCLEOTIDE SEQUENCE [LARGE SCALE GENOMIC DNA]</scope>
    <source>
        <strain evidence="1">HaeL-2018</strain>
    </source>
</reference>
<protein>
    <submittedName>
        <fullName evidence="1">Uncharacterized protein</fullName>
    </submittedName>
</protein>
<accession>A0A9J6GV39</accession>
<name>A0A9J6GV39_HAELO</name>
<gene>
    <name evidence="1" type="ORF">HPB48_007522</name>
</gene>
<evidence type="ECO:0000313" key="1">
    <source>
        <dbReference type="EMBL" id="KAH9378745.1"/>
    </source>
</evidence>
<dbReference type="AlphaFoldDB" id="A0A9J6GV39"/>
<evidence type="ECO:0000313" key="2">
    <source>
        <dbReference type="Proteomes" id="UP000821853"/>
    </source>
</evidence>
<dbReference type="EMBL" id="JABSTR010000009">
    <property type="protein sequence ID" value="KAH9378745.1"/>
    <property type="molecule type" value="Genomic_DNA"/>
</dbReference>
<sequence length="62" mass="6665">MLHLSAHCTPRRPTYLGKLTHINLAGKDHAVFAYVAAPNSSVKGVIHGIEPGIQPSELQAHL</sequence>